<feature type="transmembrane region" description="Helical" evidence="6">
    <location>
        <begin position="483"/>
        <end position="505"/>
    </location>
</feature>
<comment type="subcellular location">
    <subcellularLocation>
        <location evidence="1">Membrane</location>
        <topology evidence="1">Multi-pass membrane protein</topology>
    </subcellularLocation>
</comment>
<gene>
    <name evidence="7" type="ORF">LCOR_05771.1</name>
</gene>
<evidence type="ECO:0000256" key="6">
    <source>
        <dbReference type="SAM" id="Phobius"/>
    </source>
</evidence>
<name>A0A068RX36_9FUNG</name>
<dbReference type="InterPro" id="IPR002293">
    <property type="entry name" value="AA/rel_permease1"/>
</dbReference>
<dbReference type="AlphaFoldDB" id="A0A068RX36"/>
<feature type="transmembrane region" description="Helical" evidence="6">
    <location>
        <begin position="136"/>
        <end position="160"/>
    </location>
</feature>
<dbReference type="Pfam" id="PF13520">
    <property type="entry name" value="AA_permease_2"/>
    <property type="match status" value="1"/>
</dbReference>
<feature type="transmembrane region" description="Helical" evidence="6">
    <location>
        <begin position="71"/>
        <end position="92"/>
    </location>
</feature>
<feature type="transmembrane region" description="Helical" evidence="6">
    <location>
        <begin position="511"/>
        <end position="533"/>
    </location>
</feature>
<feature type="transmembrane region" description="Helical" evidence="6">
    <location>
        <begin position="366"/>
        <end position="394"/>
    </location>
</feature>
<dbReference type="PANTHER" id="PTHR45649:SF26">
    <property type="entry name" value="OS04G0435100 PROTEIN"/>
    <property type="match status" value="1"/>
</dbReference>
<evidence type="ECO:0000256" key="1">
    <source>
        <dbReference type="ARBA" id="ARBA00004141"/>
    </source>
</evidence>
<dbReference type="Gene3D" id="1.20.1740.10">
    <property type="entry name" value="Amino acid/polyamine transporter I"/>
    <property type="match status" value="1"/>
</dbReference>
<protein>
    <submittedName>
        <fullName evidence="7">Apc amino acid permease</fullName>
    </submittedName>
</protein>
<evidence type="ECO:0000256" key="4">
    <source>
        <dbReference type="ARBA" id="ARBA00022989"/>
    </source>
</evidence>
<keyword evidence="5 6" id="KW-0472">Membrane</keyword>
<organism evidence="7 8">
    <name type="scientific">Lichtheimia corymbifera JMRC:FSU:9682</name>
    <dbReference type="NCBI Taxonomy" id="1263082"/>
    <lineage>
        <taxon>Eukaryota</taxon>
        <taxon>Fungi</taxon>
        <taxon>Fungi incertae sedis</taxon>
        <taxon>Mucoromycota</taxon>
        <taxon>Mucoromycotina</taxon>
        <taxon>Mucoromycetes</taxon>
        <taxon>Mucorales</taxon>
        <taxon>Lichtheimiaceae</taxon>
        <taxon>Lichtheimia</taxon>
    </lineage>
</organism>
<dbReference type="OrthoDB" id="3257095at2759"/>
<feature type="transmembrane region" description="Helical" evidence="6">
    <location>
        <begin position="272"/>
        <end position="291"/>
    </location>
</feature>
<dbReference type="EMBL" id="CBTN010000023">
    <property type="protein sequence ID" value="CDH54534.1"/>
    <property type="molecule type" value="Genomic_DNA"/>
</dbReference>
<proteinExistence type="predicted"/>
<evidence type="ECO:0000256" key="5">
    <source>
        <dbReference type="ARBA" id="ARBA00023136"/>
    </source>
</evidence>
<evidence type="ECO:0000256" key="2">
    <source>
        <dbReference type="ARBA" id="ARBA00022448"/>
    </source>
</evidence>
<feature type="transmembrane region" description="Helical" evidence="6">
    <location>
        <begin position="439"/>
        <end position="462"/>
    </location>
</feature>
<keyword evidence="3 6" id="KW-0812">Transmembrane</keyword>
<keyword evidence="4 6" id="KW-1133">Transmembrane helix</keyword>
<dbReference type="Proteomes" id="UP000027586">
    <property type="component" value="Unassembled WGS sequence"/>
</dbReference>
<accession>A0A068RX36</accession>
<dbReference type="STRING" id="1263082.A0A068RX36"/>
<evidence type="ECO:0000313" key="7">
    <source>
        <dbReference type="EMBL" id="CDH54534.1"/>
    </source>
</evidence>
<evidence type="ECO:0000313" key="8">
    <source>
        <dbReference type="Proteomes" id="UP000027586"/>
    </source>
</evidence>
<keyword evidence="2" id="KW-0813">Transport</keyword>
<keyword evidence="8" id="KW-1185">Reference proteome</keyword>
<feature type="transmembrane region" description="Helical" evidence="6">
    <location>
        <begin position="312"/>
        <end position="336"/>
    </location>
</feature>
<dbReference type="GO" id="GO:0022857">
    <property type="term" value="F:transmembrane transporter activity"/>
    <property type="evidence" value="ECO:0007669"/>
    <property type="project" value="InterPro"/>
</dbReference>
<evidence type="ECO:0000256" key="3">
    <source>
        <dbReference type="ARBA" id="ARBA00022692"/>
    </source>
</evidence>
<dbReference type="PANTHER" id="PTHR45649">
    <property type="entry name" value="AMINO-ACID PERMEASE BAT1"/>
    <property type="match status" value="1"/>
</dbReference>
<feature type="transmembrane region" description="Helical" evidence="6">
    <location>
        <begin position="181"/>
        <end position="198"/>
    </location>
</feature>
<dbReference type="VEuPathDB" id="FungiDB:LCOR_05771.1"/>
<comment type="caution">
    <text evidence="7">The sequence shown here is derived from an EMBL/GenBank/DDBJ whole genome shotgun (WGS) entry which is preliminary data.</text>
</comment>
<feature type="transmembrane region" description="Helical" evidence="6">
    <location>
        <begin position="415"/>
        <end position="433"/>
    </location>
</feature>
<dbReference type="GO" id="GO:0016020">
    <property type="term" value="C:membrane"/>
    <property type="evidence" value="ECO:0007669"/>
    <property type="project" value="UniProtKB-SubCell"/>
</dbReference>
<feature type="transmembrane region" description="Helical" evidence="6">
    <location>
        <begin position="204"/>
        <end position="222"/>
    </location>
</feature>
<sequence length="561" mass="61556">MGDNNKGAVDTASIKVETSSSSDYAVESAQAKDYDTRVLEELGYKQEFTREVSLMVQAGFAFSTMAVLPNWLVNLTATMSAGGPMSLFWGIVRDRYSRDFTKLANLNMCTPSIAYPVNGGVYSWCYLLSSPEWGPIMSWLCGYIFTGGLLSVLMTLAYTMAEYVIGKLNIILLHYNTPSQLTTYIPFIAIANVLNVQQTDNQGAIVGLYILFLIIGVGYSYLGIKFSGYLNYFMIYWVGIGTILVVVIMPAMAPTHPSAEWVFTVFQNTTGYKNQGITFLLGMLQAGWCLIGYENGAQIAEGTRNASTSGPIGLMIAVGSGIVQALVVSVAVLFSIQDLEELQSETPAGAIAVLFVRATNNTSLTAFFLVILLVTQFGSLCNSFLAVAQLIWSMARDGCIPNHRFWYKLSGKHEAPLRILILVAVICIVVIMPSFASEVYWSAIMSTAVICVNVAYGMPFFCRLVWKRDHVHKGPFNLGRWSVPINFVAVLWVIFFAIILCFPSVSPVEPVTMNWASLMIGAVFIFALTFWFVGGRKTFKGPMQTLGNMATEGDVKANEAS</sequence>
<feature type="transmembrane region" description="Helical" evidence="6">
    <location>
        <begin position="229"/>
        <end position="252"/>
    </location>
</feature>
<feature type="transmembrane region" description="Helical" evidence="6">
    <location>
        <begin position="104"/>
        <end position="124"/>
    </location>
</feature>
<reference evidence="7" key="1">
    <citation type="submission" date="2013-08" db="EMBL/GenBank/DDBJ databases">
        <title>Gene expansion shapes genome architecture in the human pathogen Lichtheimia corymbifera: an evolutionary genomics analysis in the ancient terrestrial Mucorales (Mucoromycotina).</title>
        <authorList>
            <person name="Schwartze V.U."/>
            <person name="Winter S."/>
            <person name="Shelest E."/>
            <person name="Marcet-Houben M."/>
            <person name="Horn F."/>
            <person name="Wehner S."/>
            <person name="Hoffmann K."/>
            <person name="Riege K."/>
            <person name="Sammeth M."/>
            <person name="Nowrousian M."/>
            <person name="Valiante V."/>
            <person name="Linde J."/>
            <person name="Jacobsen I.D."/>
            <person name="Marz M."/>
            <person name="Brakhage A.A."/>
            <person name="Gabaldon T."/>
            <person name="Bocker S."/>
            <person name="Voigt K."/>
        </authorList>
    </citation>
    <scope>NUCLEOTIDE SEQUENCE [LARGE SCALE GENOMIC DNA]</scope>
    <source>
        <strain evidence="7">FSU 9682</strain>
    </source>
</reference>